<dbReference type="AlphaFoldDB" id="A0AA36CC86"/>
<feature type="region of interest" description="Disordered" evidence="8">
    <location>
        <begin position="1"/>
        <end position="55"/>
    </location>
</feature>
<dbReference type="Gene3D" id="3.10.660.10">
    <property type="entry name" value="DPH Zinc finger"/>
    <property type="match status" value="1"/>
</dbReference>
<dbReference type="PANTHER" id="PTHR21454:SF31">
    <property type="entry name" value="DIPHTHAMIDE BIOSYNTHESIS PROTEIN 3"/>
    <property type="match status" value="1"/>
</dbReference>
<feature type="domain" description="DPH-type MB" evidence="9">
    <location>
        <begin position="58"/>
        <end position="114"/>
    </location>
</feature>
<keyword evidence="3" id="KW-0408">Iron</keyword>
<dbReference type="PANTHER" id="PTHR21454">
    <property type="entry name" value="DPH3 HOMOLOG-RELATED"/>
    <property type="match status" value="1"/>
</dbReference>
<evidence type="ECO:0000313" key="10">
    <source>
        <dbReference type="EMBL" id="CAJ0565757.1"/>
    </source>
</evidence>
<comment type="similarity">
    <text evidence="4">Belongs to the DPH3 family.</text>
</comment>
<dbReference type="Proteomes" id="UP001177023">
    <property type="component" value="Unassembled WGS sequence"/>
</dbReference>
<evidence type="ECO:0000256" key="1">
    <source>
        <dbReference type="ARBA" id="ARBA00005156"/>
    </source>
</evidence>
<name>A0AA36CC86_9BILA</name>
<feature type="compositionally biased region" description="Basic and acidic residues" evidence="8">
    <location>
        <begin position="17"/>
        <end position="49"/>
    </location>
</feature>
<evidence type="ECO:0000256" key="2">
    <source>
        <dbReference type="ARBA" id="ARBA00022723"/>
    </source>
</evidence>
<gene>
    <name evidence="10" type="ORF">MSPICULIGERA_LOCUS4387</name>
</gene>
<evidence type="ECO:0000256" key="5">
    <source>
        <dbReference type="ARBA" id="ARBA00036267"/>
    </source>
</evidence>
<feature type="non-terminal residue" evidence="10">
    <location>
        <position position="135"/>
    </location>
</feature>
<dbReference type="SUPFAM" id="SSF144217">
    <property type="entry name" value="CSL zinc finger"/>
    <property type="match status" value="1"/>
</dbReference>
<evidence type="ECO:0000256" key="3">
    <source>
        <dbReference type="ARBA" id="ARBA00023004"/>
    </source>
</evidence>
<comment type="catalytic activity">
    <reaction evidence="5">
        <text>[3Fe-4S](1+)-[protein] + Fe(2+)-[Dph3] = [3Fe-4S](0)-[protein] + Fe(3+)-[Dph3]</text>
        <dbReference type="Rhea" id="RHEA:71235"/>
        <dbReference type="Rhea" id="RHEA-COMP:17996"/>
        <dbReference type="Rhea" id="RHEA-COMP:17997"/>
        <dbReference type="Rhea" id="RHEA-COMP:18002"/>
        <dbReference type="Rhea" id="RHEA-COMP:18003"/>
        <dbReference type="ChEBI" id="CHEBI:29033"/>
        <dbReference type="ChEBI" id="CHEBI:29034"/>
        <dbReference type="ChEBI" id="CHEBI:33751"/>
        <dbReference type="ChEBI" id="CHEBI:47402"/>
        <dbReference type="ChEBI" id="CHEBI:83228"/>
    </reaction>
</comment>
<dbReference type="GO" id="GO:0046872">
    <property type="term" value="F:metal ion binding"/>
    <property type="evidence" value="ECO:0007669"/>
    <property type="project" value="UniProtKB-KW"/>
</dbReference>
<keyword evidence="2" id="KW-0479">Metal-binding</keyword>
<evidence type="ECO:0000256" key="4">
    <source>
        <dbReference type="ARBA" id="ARBA00024032"/>
    </source>
</evidence>
<keyword evidence="11" id="KW-1185">Reference proteome</keyword>
<dbReference type="Pfam" id="PF05207">
    <property type="entry name" value="Zn_ribbon_CSL"/>
    <property type="match status" value="1"/>
</dbReference>
<dbReference type="FunFam" id="3.10.660.10:FF:000001">
    <property type="entry name" value="Diphthamide biosynthesis 3"/>
    <property type="match status" value="1"/>
</dbReference>
<sequence length="135" mass="15167">MADEPKRQETTSEDSGADERIAEPASKIKKEEEQTNVKEEPPKKVEEQKSTTSAAQVFHDEVEIEDFEFDDDAGVYHYPCPCGDRFEITQEALEGGEDIATCPSCSLIVRVIYEPDMFMKFETLSIAPVKKSEVA</sequence>
<comment type="catalytic activity">
    <reaction evidence="7">
        <text>2 [3Fe-4S](0)-[protein] + 2 Fe(2+)-[Dph3] + NADH = 2 [4Fe-4S](1+)-[protein] + 2 [Dph3] + NAD(+) + H(+)</text>
        <dbReference type="Rhea" id="RHEA:71239"/>
        <dbReference type="Rhea" id="RHEA-COMP:17997"/>
        <dbReference type="Rhea" id="RHEA-COMP:17998"/>
        <dbReference type="Rhea" id="RHEA-COMP:18001"/>
        <dbReference type="Rhea" id="RHEA-COMP:18002"/>
        <dbReference type="ChEBI" id="CHEBI:15378"/>
        <dbReference type="ChEBI" id="CHEBI:29033"/>
        <dbReference type="ChEBI" id="CHEBI:33723"/>
        <dbReference type="ChEBI" id="CHEBI:47402"/>
        <dbReference type="ChEBI" id="CHEBI:57540"/>
        <dbReference type="ChEBI" id="CHEBI:57945"/>
        <dbReference type="ChEBI" id="CHEBI:83228"/>
    </reaction>
</comment>
<organism evidence="10 11">
    <name type="scientific">Mesorhabditis spiculigera</name>
    <dbReference type="NCBI Taxonomy" id="96644"/>
    <lineage>
        <taxon>Eukaryota</taxon>
        <taxon>Metazoa</taxon>
        <taxon>Ecdysozoa</taxon>
        <taxon>Nematoda</taxon>
        <taxon>Chromadorea</taxon>
        <taxon>Rhabditida</taxon>
        <taxon>Rhabditina</taxon>
        <taxon>Rhabditomorpha</taxon>
        <taxon>Rhabditoidea</taxon>
        <taxon>Rhabditidae</taxon>
        <taxon>Mesorhabditinae</taxon>
        <taxon>Mesorhabditis</taxon>
    </lineage>
</organism>
<dbReference type="GO" id="GO:0017183">
    <property type="term" value="P:protein histidyl modification to diphthamide"/>
    <property type="evidence" value="ECO:0007669"/>
    <property type="project" value="InterPro"/>
</dbReference>
<evidence type="ECO:0000313" key="11">
    <source>
        <dbReference type="Proteomes" id="UP001177023"/>
    </source>
</evidence>
<evidence type="ECO:0000256" key="7">
    <source>
        <dbReference type="ARBA" id="ARBA00048125"/>
    </source>
</evidence>
<dbReference type="InterPro" id="IPR036671">
    <property type="entry name" value="DPH_MB_sf"/>
</dbReference>
<comment type="pathway">
    <text evidence="1">Protein modification; peptidyl-diphthamide biosynthesis.</text>
</comment>
<protein>
    <recommendedName>
        <fullName evidence="6">Diphthamide biosynthesis protein 3</fullName>
    </recommendedName>
</protein>
<proteinExistence type="inferred from homology"/>
<dbReference type="EMBL" id="CATQJA010001100">
    <property type="protein sequence ID" value="CAJ0565757.1"/>
    <property type="molecule type" value="Genomic_DNA"/>
</dbReference>
<dbReference type="InterPro" id="IPR044248">
    <property type="entry name" value="DPH3/4-like"/>
</dbReference>
<evidence type="ECO:0000256" key="8">
    <source>
        <dbReference type="SAM" id="MobiDB-lite"/>
    </source>
</evidence>
<feature type="compositionally biased region" description="Basic and acidic residues" evidence="8">
    <location>
        <begin position="1"/>
        <end position="10"/>
    </location>
</feature>
<comment type="caution">
    <text evidence="10">The sequence shown here is derived from an EMBL/GenBank/DDBJ whole genome shotgun (WGS) entry which is preliminary data.</text>
</comment>
<evidence type="ECO:0000256" key="6">
    <source>
        <dbReference type="ARBA" id="ARBA00041070"/>
    </source>
</evidence>
<accession>A0AA36CC86</accession>
<evidence type="ECO:0000259" key="9">
    <source>
        <dbReference type="PROSITE" id="PS51074"/>
    </source>
</evidence>
<reference evidence="10" key="1">
    <citation type="submission" date="2023-06" db="EMBL/GenBank/DDBJ databases">
        <authorList>
            <person name="Delattre M."/>
        </authorList>
    </citation>
    <scope>NUCLEOTIDE SEQUENCE</scope>
    <source>
        <strain evidence="10">AF72</strain>
    </source>
</reference>
<dbReference type="InterPro" id="IPR007872">
    <property type="entry name" value="DPH_MB_dom"/>
</dbReference>
<dbReference type="PROSITE" id="PS51074">
    <property type="entry name" value="DPH_MB"/>
    <property type="match status" value="1"/>
</dbReference>